<name>A0A1H6MNU2_9GAMM</name>
<accession>A0A1H6MNU2</accession>
<evidence type="ECO:0000313" key="2">
    <source>
        <dbReference type="EMBL" id="SEI03505.1"/>
    </source>
</evidence>
<protein>
    <recommendedName>
        <fullName evidence="4">DUF3108 domain-containing protein</fullName>
    </recommendedName>
</protein>
<evidence type="ECO:0000313" key="3">
    <source>
        <dbReference type="Proteomes" id="UP000199371"/>
    </source>
</evidence>
<gene>
    <name evidence="2" type="ORF">SAMN05660691_02989</name>
</gene>
<dbReference type="EMBL" id="FNXF01000012">
    <property type="protein sequence ID" value="SEI03505.1"/>
    <property type="molecule type" value="Genomic_DNA"/>
</dbReference>
<dbReference type="Proteomes" id="UP000199371">
    <property type="component" value="Unassembled WGS sequence"/>
</dbReference>
<evidence type="ECO:0000256" key="1">
    <source>
        <dbReference type="SAM" id="SignalP"/>
    </source>
</evidence>
<organism evidence="2 3">
    <name type="scientific">Rheinheimera pacifica</name>
    <dbReference type="NCBI Taxonomy" id="173990"/>
    <lineage>
        <taxon>Bacteria</taxon>
        <taxon>Pseudomonadati</taxon>
        <taxon>Pseudomonadota</taxon>
        <taxon>Gammaproteobacteria</taxon>
        <taxon>Chromatiales</taxon>
        <taxon>Chromatiaceae</taxon>
        <taxon>Rheinheimera</taxon>
    </lineage>
</organism>
<feature type="signal peptide" evidence="1">
    <location>
        <begin position="1"/>
        <end position="29"/>
    </location>
</feature>
<keyword evidence="1" id="KW-0732">Signal</keyword>
<reference evidence="3" key="1">
    <citation type="submission" date="2016-10" db="EMBL/GenBank/DDBJ databases">
        <authorList>
            <person name="Varghese N."/>
            <person name="Submissions S."/>
        </authorList>
    </citation>
    <scope>NUCLEOTIDE SEQUENCE [LARGE SCALE GENOMIC DNA]</scope>
    <source>
        <strain evidence="3">DSM 17616</strain>
    </source>
</reference>
<keyword evidence="3" id="KW-1185">Reference proteome</keyword>
<sequence length="252" mass="28972">MPMMKTKTSWRLWAPFVVITALFCSAASAETVPLSSFNADYIVYRAGKKHGEANRYLKTTEQGYQLGYSSDISWMIFSDRRHETSDFTVTDGAIQPLRYVMTRSGTGPNRYYELNLDPVAKVLSEGKARKPKTVEWQSDWLDQISYQLQLVLDLRAGKTEFTYNVLNRHGDSKPYHYKVVAEEMLPLPYGNIKTLRIARIEENSDKQIYAWVAPELDYMLVRLWRGEDNVEQFDVQLHKLDLTPAVQASGSP</sequence>
<dbReference type="STRING" id="173990.SAMN05660691_02989"/>
<feature type="chain" id="PRO_5011513705" description="DUF3108 domain-containing protein" evidence="1">
    <location>
        <begin position="30"/>
        <end position="252"/>
    </location>
</feature>
<proteinExistence type="predicted"/>
<dbReference type="Pfam" id="PF11306">
    <property type="entry name" value="DUF3108"/>
    <property type="match status" value="1"/>
</dbReference>
<dbReference type="InterPro" id="IPR021457">
    <property type="entry name" value="DUF3108"/>
</dbReference>
<dbReference type="AlphaFoldDB" id="A0A1H6MNU2"/>
<evidence type="ECO:0008006" key="4">
    <source>
        <dbReference type="Google" id="ProtNLM"/>
    </source>
</evidence>